<dbReference type="PANTHER" id="PTHR43000">
    <property type="entry name" value="DTDP-D-GLUCOSE 4,6-DEHYDRATASE-RELATED"/>
    <property type="match status" value="1"/>
</dbReference>
<dbReference type="EMBL" id="AP025292">
    <property type="protein sequence ID" value="BDC98441.1"/>
    <property type="molecule type" value="Genomic_DNA"/>
</dbReference>
<dbReference type="InterPro" id="IPR036291">
    <property type="entry name" value="NAD(P)-bd_dom_sf"/>
</dbReference>
<organism evidence="3 4">
    <name type="scientific">Persicobacter psychrovividus</name>
    <dbReference type="NCBI Taxonomy" id="387638"/>
    <lineage>
        <taxon>Bacteria</taxon>
        <taxon>Pseudomonadati</taxon>
        <taxon>Bacteroidota</taxon>
        <taxon>Cytophagia</taxon>
        <taxon>Cytophagales</taxon>
        <taxon>Persicobacteraceae</taxon>
        <taxon>Persicobacter</taxon>
    </lineage>
</organism>
<dbReference type="SUPFAM" id="SSF51735">
    <property type="entry name" value="NAD(P)-binding Rossmann-fold domains"/>
    <property type="match status" value="1"/>
</dbReference>
<reference evidence="3 4" key="1">
    <citation type="submission" date="2021-12" db="EMBL/GenBank/DDBJ databases">
        <title>Genome sequencing of bacteria with rrn-lacking chromosome and rrn-plasmid.</title>
        <authorList>
            <person name="Anda M."/>
            <person name="Iwasaki W."/>
        </authorList>
    </citation>
    <scope>NUCLEOTIDE SEQUENCE [LARGE SCALE GENOMIC DNA]</scope>
    <source>
        <strain evidence="3 4">NBRC 101262</strain>
    </source>
</reference>
<keyword evidence="4" id="KW-1185">Reference proteome</keyword>
<evidence type="ECO:0000313" key="4">
    <source>
        <dbReference type="Proteomes" id="UP001354989"/>
    </source>
</evidence>
<sequence length="307" mass="35083">MRILVTGGAGYIGTELSRLLVNHPEVDELIVYDNLSKANYNLFLGRPTPNGHKIKFVKADILDSRKLKKALEGVDVVYHFAAHVSTPLQNNEISTFEQVNHWGTANVVDAVEESPSVKMFVYLSSVSVYGDQSDEVTESTLPSPKSPYAVSKVRGEEHVNRLKNKMRTFIIRSGNVYGYSKSMRFDAVINRFMFESHYSNRIQIHGDGKQQRAFIHVSNLVNVLYQMIRSETPSGVYNMVEKNMQVLEIVDVLKSLYPSLEFIFVNQHLSLKQLTVSPASTLWKYVKPLETRPLEEELEDFRREFTM</sequence>
<proteinExistence type="inferred from homology"/>
<dbReference type="Pfam" id="PF01370">
    <property type="entry name" value="Epimerase"/>
    <property type="match status" value="1"/>
</dbReference>
<dbReference type="RefSeq" id="WP_332922142.1">
    <property type="nucleotide sequence ID" value="NZ_AP025292.1"/>
</dbReference>
<dbReference type="InterPro" id="IPR001509">
    <property type="entry name" value="Epimerase_deHydtase"/>
</dbReference>
<protein>
    <submittedName>
        <fullName evidence="3">dTDP-glucose 4,6-dehydratase</fullName>
    </submittedName>
</protein>
<dbReference type="Gene3D" id="3.40.50.720">
    <property type="entry name" value="NAD(P)-binding Rossmann-like Domain"/>
    <property type="match status" value="1"/>
</dbReference>
<name>A0ABM7VBX9_9BACT</name>
<accession>A0ABM7VBX9</accession>
<comment type="similarity">
    <text evidence="1">Belongs to the NAD(P)-dependent epimerase/dehydratase family.</text>
</comment>
<feature type="domain" description="NAD-dependent epimerase/dehydratase" evidence="2">
    <location>
        <begin position="3"/>
        <end position="238"/>
    </location>
</feature>
<dbReference type="Proteomes" id="UP001354989">
    <property type="component" value="Chromosome"/>
</dbReference>
<evidence type="ECO:0000259" key="2">
    <source>
        <dbReference type="Pfam" id="PF01370"/>
    </source>
</evidence>
<gene>
    <name evidence="3" type="ORF">PEPS_07220</name>
</gene>
<evidence type="ECO:0000256" key="1">
    <source>
        <dbReference type="ARBA" id="ARBA00007637"/>
    </source>
</evidence>
<evidence type="ECO:0000313" key="3">
    <source>
        <dbReference type="EMBL" id="BDC98441.1"/>
    </source>
</evidence>
<dbReference type="CDD" id="cd08946">
    <property type="entry name" value="SDR_e"/>
    <property type="match status" value="1"/>
</dbReference>
<dbReference type="Gene3D" id="3.90.25.10">
    <property type="entry name" value="UDP-galactose 4-epimerase, domain 1"/>
    <property type="match status" value="1"/>
</dbReference>